<keyword evidence="2" id="KW-1185">Reference proteome</keyword>
<dbReference type="EMBL" id="JAAAPK010000010">
    <property type="protein sequence ID" value="NBC44352.1"/>
    <property type="molecule type" value="Genomic_DNA"/>
</dbReference>
<accession>A0A7X4YHA7</accession>
<dbReference type="SUPFAM" id="SSF103515">
    <property type="entry name" value="Autotransporter"/>
    <property type="match status" value="1"/>
</dbReference>
<proteinExistence type="predicted"/>
<name>A0A7X4YHA7_9BACT</name>
<dbReference type="Proteomes" id="UP000537825">
    <property type="component" value="Unassembled WGS sequence"/>
</dbReference>
<comment type="caution">
    <text evidence="1">The sequence shown here is derived from an EMBL/GenBank/DDBJ whole genome shotgun (WGS) entry which is preliminary data.</text>
</comment>
<dbReference type="InterPro" id="IPR036709">
    <property type="entry name" value="Autotransporte_beta_dom_sf"/>
</dbReference>
<gene>
    <name evidence="1" type="ORF">GTZ93_31545</name>
</gene>
<protein>
    <submittedName>
        <fullName evidence="1">Uncharacterized protein</fullName>
    </submittedName>
</protein>
<evidence type="ECO:0000313" key="2">
    <source>
        <dbReference type="Proteomes" id="UP000537825"/>
    </source>
</evidence>
<sequence>MGALRMAAMTPRPFMRALWMGALLLCAPGCLSGARNLGAATTPVGTTEVGVSVNTIAFERGRERAYLPNPELTFRKGAGENWDWGGRITLLGLELGTRHRLMERSPWTVSVAPSAGVWYVPVTNNGTEPVNFRLGGQTLVDYRLNARWTLTGGASLMGAFAGPLTVFQGKLGGSHLMVAPGGSLGVAYRLNPSLELRAEGGIELPFDVRDGRRQPTGYAGLTLRWGRTSRR</sequence>
<evidence type="ECO:0000313" key="1">
    <source>
        <dbReference type="EMBL" id="NBC44352.1"/>
    </source>
</evidence>
<dbReference type="AlphaFoldDB" id="A0A7X4YHA7"/>
<reference evidence="1 2" key="1">
    <citation type="submission" date="2020-01" db="EMBL/GenBank/DDBJ databases">
        <title>The draft genome sequence of Corallococcus exiguus DSM 14696.</title>
        <authorList>
            <person name="Zhang X."/>
            <person name="Zhu H."/>
        </authorList>
    </citation>
    <scope>NUCLEOTIDE SEQUENCE [LARGE SCALE GENOMIC DNA]</scope>
    <source>
        <strain evidence="1 2">DSM 14696</strain>
    </source>
</reference>
<organism evidence="1 2">
    <name type="scientific">Corallococcus exiguus</name>
    <dbReference type="NCBI Taxonomy" id="83462"/>
    <lineage>
        <taxon>Bacteria</taxon>
        <taxon>Pseudomonadati</taxon>
        <taxon>Myxococcota</taxon>
        <taxon>Myxococcia</taxon>
        <taxon>Myxococcales</taxon>
        <taxon>Cystobacterineae</taxon>
        <taxon>Myxococcaceae</taxon>
        <taxon>Corallococcus</taxon>
    </lineage>
</organism>